<evidence type="ECO:0000313" key="5">
    <source>
        <dbReference type="Proteomes" id="UP000217895"/>
    </source>
</evidence>
<dbReference type="PANTHER" id="PTHR36933:SF1">
    <property type="entry name" value="SLL0788 PROTEIN"/>
    <property type="match status" value="1"/>
</dbReference>
<feature type="compositionally biased region" description="Low complexity" evidence="1">
    <location>
        <begin position="30"/>
        <end position="45"/>
    </location>
</feature>
<feature type="domain" description="DUF305" evidence="3">
    <location>
        <begin position="66"/>
        <end position="230"/>
    </location>
</feature>
<evidence type="ECO:0000256" key="2">
    <source>
        <dbReference type="SAM" id="Phobius"/>
    </source>
</evidence>
<reference evidence="4 5" key="1">
    <citation type="submission" date="2017-06" db="EMBL/GenBank/DDBJ databases">
        <title>Genome sequencing of cyanobaciteial culture collection at National Institute for Environmental Studies (NIES).</title>
        <authorList>
            <person name="Hirose Y."/>
            <person name="Shimura Y."/>
            <person name="Fujisawa T."/>
            <person name="Nakamura Y."/>
            <person name="Kawachi M."/>
        </authorList>
    </citation>
    <scope>NUCLEOTIDE SEQUENCE [LARGE SCALE GENOMIC DNA]</scope>
    <source>
        <strain evidence="4 5">NIES-2135</strain>
    </source>
</reference>
<dbReference type="InterPro" id="IPR005183">
    <property type="entry name" value="DUF305_CopM-like"/>
</dbReference>
<dbReference type="Proteomes" id="UP000217895">
    <property type="component" value="Chromosome"/>
</dbReference>
<organism evidence="4 5">
    <name type="scientific">Leptolyngbya boryana NIES-2135</name>
    <dbReference type="NCBI Taxonomy" id="1973484"/>
    <lineage>
        <taxon>Bacteria</taxon>
        <taxon>Bacillati</taxon>
        <taxon>Cyanobacteriota</taxon>
        <taxon>Cyanophyceae</taxon>
        <taxon>Leptolyngbyales</taxon>
        <taxon>Leptolyngbyaceae</taxon>
        <taxon>Leptolyngbya group</taxon>
        <taxon>Leptolyngbya</taxon>
    </lineage>
</organism>
<dbReference type="AlphaFoldDB" id="A0A1Z4JJG2"/>
<name>A0A1Z4JJG2_LEPBY</name>
<proteinExistence type="predicted"/>
<sequence>MIHRQPILYSLAGLLAGGVLTALILLTARPTAPSNSSNSDPVSNSTTAPANPASVPVRSRIMGQTDQHFIVMMIPHHEDAVAMADLASNRAQHSELKALARSIKTTQTREIQEMQTWYKQWYGTTVPQWQPGMGIKSPSNQLARSAGSPGWGMGMMGHRGMMGMRTDLVALQNAKDFDRTFIEEMIPHHQMAVMMAQMVLTNSQHPEIQRLAESIVKTQTAEINQMQQWYQTWYPSQTQ</sequence>
<evidence type="ECO:0000259" key="3">
    <source>
        <dbReference type="Pfam" id="PF03713"/>
    </source>
</evidence>
<dbReference type="EMBL" id="AP018203">
    <property type="protein sequence ID" value="BAY56895.1"/>
    <property type="molecule type" value="Genomic_DNA"/>
</dbReference>
<keyword evidence="2" id="KW-1133">Transmembrane helix</keyword>
<keyword evidence="5" id="KW-1185">Reference proteome</keyword>
<evidence type="ECO:0000256" key="1">
    <source>
        <dbReference type="SAM" id="MobiDB-lite"/>
    </source>
</evidence>
<feature type="transmembrane region" description="Helical" evidence="2">
    <location>
        <begin position="7"/>
        <end position="28"/>
    </location>
</feature>
<dbReference type="Pfam" id="PF03713">
    <property type="entry name" value="DUF305"/>
    <property type="match status" value="1"/>
</dbReference>
<gene>
    <name evidence="4" type="ORF">NIES2135_37570</name>
</gene>
<accession>A0A1Z4JJG2</accession>
<dbReference type="Gene3D" id="1.20.1260.10">
    <property type="match status" value="1"/>
</dbReference>
<evidence type="ECO:0000313" key="4">
    <source>
        <dbReference type="EMBL" id="BAY56895.1"/>
    </source>
</evidence>
<keyword evidence="2" id="KW-0812">Transmembrane</keyword>
<keyword evidence="2" id="KW-0472">Membrane</keyword>
<feature type="region of interest" description="Disordered" evidence="1">
    <location>
        <begin position="30"/>
        <end position="55"/>
    </location>
</feature>
<protein>
    <recommendedName>
        <fullName evidence="3">DUF305 domain-containing protein</fullName>
    </recommendedName>
</protein>
<dbReference type="PANTHER" id="PTHR36933">
    <property type="entry name" value="SLL0788 PROTEIN"/>
    <property type="match status" value="1"/>
</dbReference>
<dbReference type="InterPro" id="IPR012347">
    <property type="entry name" value="Ferritin-like"/>
</dbReference>